<organism evidence="1 2">
    <name type="scientific">Armillaria solidipes</name>
    <dbReference type="NCBI Taxonomy" id="1076256"/>
    <lineage>
        <taxon>Eukaryota</taxon>
        <taxon>Fungi</taxon>
        <taxon>Dikarya</taxon>
        <taxon>Basidiomycota</taxon>
        <taxon>Agaricomycotina</taxon>
        <taxon>Agaricomycetes</taxon>
        <taxon>Agaricomycetidae</taxon>
        <taxon>Agaricales</taxon>
        <taxon>Marasmiineae</taxon>
        <taxon>Physalacriaceae</taxon>
        <taxon>Armillaria</taxon>
    </lineage>
</organism>
<keyword evidence="2" id="KW-1185">Reference proteome</keyword>
<feature type="non-terminal residue" evidence="1">
    <location>
        <position position="1"/>
    </location>
</feature>
<dbReference type="Proteomes" id="UP000218334">
    <property type="component" value="Unassembled WGS sequence"/>
</dbReference>
<dbReference type="EMBL" id="KZ293433">
    <property type="protein sequence ID" value="PBK68204.1"/>
    <property type="molecule type" value="Genomic_DNA"/>
</dbReference>
<proteinExistence type="predicted"/>
<name>A0A2H3BGY8_9AGAR</name>
<dbReference type="AlphaFoldDB" id="A0A2H3BGY8"/>
<evidence type="ECO:0000313" key="1">
    <source>
        <dbReference type="EMBL" id="PBK68204.1"/>
    </source>
</evidence>
<protein>
    <submittedName>
        <fullName evidence="1">Uncharacterized protein</fullName>
    </submittedName>
</protein>
<feature type="non-terminal residue" evidence="1">
    <location>
        <position position="122"/>
    </location>
</feature>
<reference evidence="2" key="1">
    <citation type="journal article" date="2017" name="Nat. Ecol. Evol.">
        <title>Genome expansion and lineage-specific genetic innovations in the forest pathogenic fungi Armillaria.</title>
        <authorList>
            <person name="Sipos G."/>
            <person name="Prasanna A.N."/>
            <person name="Walter M.C."/>
            <person name="O'Connor E."/>
            <person name="Balint B."/>
            <person name="Krizsan K."/>
            <person name="Kiss B."/>
            <person name="Hess J."/>
            <person name="Varga T."/>
            <person name="Slot J."/>
            <person name="Riley R."/>
            <person name="Boka B."/>
            <person name="Rigling D."/>
            <person name="Barry K."/>
            <person name="Lee J."/>
            <person name="Mihaltcheva S."/>
            <person name="LaButti K."/>
            <person name="Lipzen A."/>
            <person name="Waldron R."/>
            <person name="Moloney N.M."/>
            <person name="Sperisen C."/>
            <person name="Kredics L."/>
            <person name="Vagvoelgyi C."/>
            <person name="Patrignani A."/>
            <person name="Fitzpatrick D."/>
            <person name="Nagy I."/>
            <person name="Doyle S."/>
            <person name="Anderson J.B."/>
            <person name="Grigoriev I.V."/>
            <person name="Gueldener U."/>
            <person name="Muensterkoetter M."/>
            <person name="Nagy L.G."/>
        </authorList>
    </citation>
    <scope>NUCLEOTIDE SEQUENCE [LARGE SCALE GENOMIC DNA]</scope>
    <source>
        <strain evidence="2">28-4</strain>
    </source>
</reference>
<evidence type="ECO:0000313" key="2">
    <source>
        <dbReference type="Proteomes" id="UP000218334"/>
    </source>
</evidence>
<gene>
    <name evidence="1" type="ORF">ARMSODRAFT_843910</name>
</gene>
<accession>A0A2H3BGY8</accession>
<sequence>GLYRTPGICSVLKLINKSGAQVQIIIAQYSVLDLIFNFHSVTVMNIITWSHAISLYPFSTFEMCLGLISNFTSTRARQQVIKKKYALRGFLLAYNPGYFFGVAEFHRGSRYVGNKYSWIIPL</sequence>